<comment type="caution">
    <text evidence="1">The sequence shown here is derived from an EMBL/GenBank/DDBJ whole genome shotgun (WGS) entry which is preliminary data.</text>
</comment>
<accession>A0A4C1V5Z0</accession>
<reference evidence="1 2" key="1">
    <citation type="journal article" date="2019" name="Commun. Biol.">
        <title>The bagworm genome reveals a unique fibroin gene that provides high tensile strength.</title>
        <authorList>
            <person name="Kono N."/>
            <person name="Nakamura H."/>
            <person name="Ohtoshi R."/>
            <person name="Tomita M."/>
            <person name="Numata K."/>
            <person name="Arakawa K."/>
        </authorList>
    </citation>
    <scope>NUCLEOTIDE SEQUENCE [LARGE SCALE GENOMIC DNA]</scope>
</reference>
<dbReference type="Proteomes" id="UP000299102">
    <property type="component" value="Unassembled WGS sequence"/>
</dbReference>
<sequence>MHHNFEPIKWSRAFKRRGTSTLLNCQWQGVITTRAPEWGNMGYINQVISPSPLGRGLINGINLAGRRAPTPDVMRSNTRITLSAPPGNE</sequence>
<name>A0A4C1V5Z0_EUMVA</name>
<protein>
    <submittedName>
        <fullName evidence="1">Uncharacterized protein</fullName>
    </submittedName>
</protein>
<dbReference type="EMBL" id="BGZK01000283">
    <property type="protein sequence ID" value="GBP34039.1"/>
    <property type="molecule type" value="Genomic_DNA"/>
</dbReference>
<evidence type="ECO:0000313" key="2">
    <source>
        <dbReference type="Proteomes" id="UP000299102"/>
    </source>
</evidence>
<dbReference type="AlphaFoldDB" id="A0A4C1V5Z0"/>
<proteinExistence type="predicted"/>
<gene>
    <name evidence="1" type="ORF">EVAR_94052_1</name>
</gene>
<keyword evidence="2" id="KW-1185">Reference proteome</keyword>
<evidence type="ECO:0000313" key="1">
    <source>
        <dbReference type="EMBL" id="GBP34039.1"/>
    </source>
</evidence>
<organism evidence="1 2">
    <name type="scientific">Eumeta variegata</name>
    <name type="common">Bagworm moth</name>
    <name type="synonym">Eumeta japonica</name>
    <dbReference type="NCBI Taxonomy" id="151549"/>
    <lineage>
        <taxon>Eukaryota</taxon>
        <taxon>Metazoa</taxon>
        <taxon>Ecdysozoa</taxon>
        <taxon>Arthropoda</taxon>
        <taxon>Hexapoda</taxon>
        <taxon>Insecta</taxon>
        <taxon>Pterygota</taxon>
        <taxon>Neoptera</taxon>
        <taxon>Endopterygota</taxon>
        <taxon>Lepidoptera</taxon>
        <taxon>Glossata</taxon>
        <taxon>Ditrysia</taxon>
        <taxon>Tineoidea</taxon>
        <taxon>Psychidae</taxon>
        <taxon>Oiketicinae</taxon>
        <taxon>Eumeta</taxon>
    </lineage>
</organism>